<sequence>MVTEYVVIGNQFYVGWGTLMLINAVLAQSKNRSGLAWFFISLLLGPIATLIIALLGKLPERR</sequence>
<dbReference type="EMBL" id="PIPL01000001">
    <property type="protein sequence ID" value="RUO25512.1"/>
    <property type="molecule type" value="Genomic_DNA"/>
</dbReference>
<keyword evidence="1" id="KW-0472">Membrane</keyword>
<accession>A0A432W646</accession>
<organism evidence="2 3">
    <name type="scientific">Aliidiomarina minuta</name>
    <dbReference type="NCBI Taxonomy" id="880057"/>
    <lineage>
        <taxon>Bacteria</taxon>
        <taxon>Pseudomonadati</taxon>
        <taxon>Pseudomonadota</taxon>
        <taxon>Gammaproteobacteria</taxon>
        <taxon>Alteromonadales</taxon>
        <taxon>Idiomarinaceae</taxon>
        <taxon>Aliidiomarina</taxon>
    </lineage>
</organism>
<keyword evidence="3" id="KW-1185">Reference proteome</keyword>
<keyword evidence="1" id="KW-0812">Transmembrane</keyword>
<evidence type="ECO:0000256" key="1">
    <source>
        <dbReference type="SAM" id="Phobius"/>
    </source>
</evidence>
<feature type="transmembrane region" description="Helical" evidence="1">
    <location>
        <begin position="12"/>
        <end position="29"/>
    </location>
</feature>
<dbReference type="Proteomes" id="UP000288293">
    <property type="component" value="Unassembled WGS sequence"/>
</dbReference>
<evidence type="ECO:0000313" key="3">
    <source>
        <dbReference type="Proteomes" id="UP000288293"/>
    </source>
</evidence>
<name>A0A432W646_9GAMM</name>
<dbReference type="RefSeq" id="WP_126802213.1">
    <property type="nucleotide sequence ID" value="NZ_PIPL01000001.1"/>
</dbReference>
<comment type="caution">
    <text evidence="2">The sequence shown here is derived from an EMBL/GenBank/DDBJ whole genome shotgun (WGS) entry which is preliminary data.</text>
</comment>
<keyword evidence="1" id="KW-1133">Transmembrane helix</keyword>
<reference evidence="2 3" key="1">
    <citation type="journal article" date="2011" name="Front. Microbiol.">
        <title>Genomic signatures of strain selection and enhancement in Bacillus atrophaeus var. globigii, a historical biowarfare simulant.</title>
        <authorList>
            <person name="Gibbons H.S."/>
            <person name="Broomall S.M."/>
            <person name="McNew L.A."/>
            <person name="Daligault H."/>
            <person name="Chapman C."/>
            <person name="Bruce D."/>
            <person name="Karavis M."/>
            <person name="Krepps M."/>
            <person name="McGregor P.A."/>
            <person name="Hong C."/>
            <person name="Park K.H."/>
            <person name="Akmal A."/>
            <person name="Feldman A."/>
            <person name="Lin J.S."/>
            <person name="Chang W.E."/>
            <person name="Higgs B.W."/>
            <person name="Demirev P."/>
            <person name="Lindquist J."/>
            <person name="Liem A."/>
            <person name="Fochler E."/>
            <person name="Read T.D."/>
            <person name="Tapia R."/>
            <person name="Johnson S."/>
            <person name="Bishop-Lilly K.A."/>
            <person name="Detter C."/>
            <person name="Han C."/>
            <person name="Sozhamannan S."/>
            <person name="Rosenzweig C.N."/>
            <person name="Skowronski E.W."/>
        </authorList>
    </citation>
    <scope>NUCLEOTIDE SEQUENCE [LARGE SCALE GENOMIC DNA]</scope>
    <source>
        <strain evidence="2 3">MLST1</strain>
    </source>
</reference>
<gene>
    <name evidence="2" type="ORF">CWE09_01885</name>
</gene>
<feature type="transmembrane region" description="Helical" evidence="1">
    <location>
        <begin position="35"/>
        <end position="56"/>
    </location>
</feature>
<dbReference type="OrthoDB" id="6053908at2"/>
<protein>
    <recommendedName>
        <fullName evidence="4">Antitermination protein NusB</fullName>
    </recommendedName>
</protein>
<evidence type="ECO:0000313" key="2">
    <source>
        <dbReference type="EMBL" id="RUO25512.1"/>
    </source>
</evidence>
<dbReference type="AlphaFoldDB" id="A0A432W646"/>
<proteinExistence type="predicted"/>
<evidence type="ECO:0008006" key="4">
    <source>
        <dbReference type="Google" id="ProtNLM"/>
    </source>
</evidence>